<dbReference type="InterPro" id="IPR015269">
    <property type="entry name" value="UPF0029_Impact_C"/>
</dbReference>
<feature type="domain" description="Impact N-terminal" evidence="2">
    <location>
        <begin position="23"/>
        <end position="125"/>
    </location>
</feature>
<sequence length="213" mass="22570">MDATGAGYTTIAARVETELEIERSRFICVLERVEHEDAARAVIAGVRAAEPRARHHCTAFLIGPRGELARSSDDGEPSGTAGLPMLEALRGEGLSDVVAVVTRYFGGVLLGTGGLVRAYTASVQESARAATRVRRGLRTLVSLTADYDRGPSLDAELRRLGHPPLDVVYGEDMRIDVGVPPEDLDAFAARVAELTAGAAGIRIGGTAYVDEAR</sequence>
<dbReference type="PANTHER" id="PTHR16301:SF20">
    <property type="entry name" value="IMPACT FAMILY MEMBER YIGZ"/>
    <property type="match status" value="1"/>
</dbReference>
<dbReference type="PROSITE" id="PS00910">
    <property type="entry name" value="UPF0029"/>
    <property type="match status" value="1"/>
</dbReference>
<dbReference type="InterPro" id="IPR001498">
    <property type="entry name" value="Impact_N"/>
</dbReference>
<reference evidence="4 5" key="1">
    <citation type="submission" date="2019-12" db="EMBL/GenBank/DDBJ databases">
        <authorList>
            <person name="Kim Y.S."/>
        </authorList>
    </citation>
    <scope>NUCLEOTIDE SEQUENCE [LARGE SCALE GENOMIC DNA]</scope>
    <source>
        <strain evidence="4 5">MMS17-SY077</strain>
    </source>
</reference>
<evidence type="ECO:0000256" key="1">
    <source>
        <dbReference type="ARBA" id="ARBA00007665"/>
    </source>
</evidence>
<proteinExistence type="inferred from homology"/>
<dbReference type="InterPro" id="IPR023582">
    <property type="entry name" value="Impact"/>
</dbReference>
<dbReference type="RefSeq" id="WP_160425207.1">
    <property type="nucleotide sequence ID" value="NZ_WSTA01000051.1"/>
</dbReference>
<dbReference type="NCBIfam" id="TIGR00257">
    <property type="entry name" value="IMPACT_YIGZ"/>
    <property type="match status" value="1"/>
</dbReference>
<dbReference type="Pfam" id="PF01205">
    <property type="entry name" value="Impact_N"/>
    <property type="match status" value="1"/>
</dbReference>
<dbReference type="SUPFAM" id="SSF54980">
    <property type="entry name" value="EF-G C-terminal domain-like"/>
    <property type="match status" value="1"/>
</dbReference>
<organism evidence="4 5">
    <name type="scientific">Agromyces seonyuensis</name>
    <dbReference type="NCBI Taxonomy" id="2662446"/>
    <lineage>
        <taxon>Bacteria</taxon>
        <taxon>Bacillati</taxon>
        <taxon>Actinomycetota</taxon>
        <taxon>Actinomycetes</taxon>
        <taxon>Micrococcales</taxon>
        <taxon>Microbacteriaceae</taxon>
        <taxon>Agromyces</taxon>
    </lineage>
</organism>
<dbReference type="EMBL" id="WSTA01000051">
    <property type="protein sequence ID" value="MWB99186.1"/>
    <property type="molecule type" value="Genomic_DNA"/>
</dbReference>
<comment type="similarity">
    <text evidence="1">Belongs to the IMPACT family.</text>
</comment>
<keyword evidence="5" id="KW-1185">Reference proteome</keyword>
<dbReference type="Pfam" id="PF09186">
    <property type="entry name" value="DUF1949"/>
    <property type="match status" value="1"/>
</dbReference>
<comment type="caution">
    <text evidence="4">The sequence shown here is derived from an EMBL/GenBank/DDBJ whole genome shotgun (WGS) entry which is preliminary data.</text>
</comment>
<evidence type="ECO:0000313" key="4">
    <source>
        <dbReference type="EMBL" id="MWB99186.1"/>
    </source>
</evidence>
<feature type="domain" description="UPF0029" evidence="3">
    <location>
        <begin position="143"/>
        <end position="197"/>
    </location>
</feature>
<dbReference type="SUPFAM" id="SSF54211">
    <property type="entry name" value="Ribosomal protein S5 domain 2-like"/>
    <property type="match status" value="1"/>
</dbReference>
<dbReference type="GO" id="GO:0005737">
    <property type="term" value="C:cytoplasm"/>
    <property type="evidence" value="ECO:0007669"/>
    <property type="project" value="TreeGrafter"/>
</dbReference>
<dbReference type="InterPro" id="IPR020568">
    <property type="entry name" value="Ribosomal_Su5_D2-typ_SF"/>
</dbReference>
<dbReference type="InterPro" id="IPR015796">
    <property type="entry name" value="Impact_YigZ-like"/>
</dbReference>
<evidence type="ECO:0000313" key="5">
    <source>
        <dbReference type="Proteomes" id="UP000438182"/>
    </source>
</evidence>
<name>A0A6I4NXZ8_9MICO</name>
<dbReference type="Gene3D" id="3.30.230.30">
    <property type="entry name" value="Impact, N-terminal domain"/>
    <property type="match status" value="1"/>
</dbReference>
<dbReference type="PANTHER" id="PTHR16301">
    <property type="entry name" value="IMPACT-RELATED"/>
    <property type="match status" value="1"/>
</dbReference>
<dbReference type="InterPro" id="IPR036956">
    <property type="entry name" value="Impact_N_sf"/>
</dbReference>
<dbReference type="AlphaFoldDB" id="A0A6I4NXZ8"/>
<dbReference type="InterPro" id="IPR020569">
    <property type="entry name" value="UPF0029_Impact_CS"/>
</dbReference>
<dbReference type="GO" id="GO:0006446">
    <property type="term" value="P:regulation of translational initiation"/>
    <property type="evidence" value="ECO:0007669"/>
    <property type="project" value="TreeGrafter"/>
</dbReference>
<gene>
    <name evidence="4" type="ORF">GB864_11600</name>
</gene>
<accession>A0A6I4NXZ8</accession>
<dbReference type="InterPro" id="IPR035647">
    <property type="entry name" value="EFG_III/V"/>
</dbReference>
<dbReference type="Proteomes" id="UP000438182">
    <property type="component" value="Unassembled WGS sequence"/>
</dbReference>
<evidence type="ECO:0000259" key="3">
    <source>
        <dbReference type="Pfam" id="PF09186"/>
    </source>
</evidence>
<protein>
    <submittedName>
        <fullName evidence="4">YigZ family protein</fullName>
    </submittedName>
</protein>
<evidence type="ECO:0000259" key="2">
    <source>
        <dbReference type="Pfam" id="PF01205"/>
    </source>
</evidence>